<dbReference type="AlphaFoldDB" id="A0A2U0SFB2"/>
<feature type="domain" description="Amidohydrolase 3" evidence="2">
    <location>
        <begin position="72"/>
        <end position="544"/>
    </location>
</feature>
<protein>
    <submittedName>
        <fullName evidence="3">Metal-dependent hydrolase</fullName>
    </submittedName>
</protein>
<reference evidence="3 4" key="1">
    <citation type="submission" date="2018-05" db="EMBL/GenBank/DDBJ databases">
        <title>Description of Sphingomonas pokkalii sp nov, isolated from the rhizosphere of saline tolerant pokkali rice and its draft genome analysis.</title>
        <authorList>
            <person name="Menon R."/>
            <person name="Kumari S."/>
            <person name="Rameshkumar N."/>
        </authorList>
    </citation>
    <scope>NUCLEOTIDE SEQUENCE [LARGE SCALE GENOMIC DNA]</scope>
    <source>
        <strain evidence="3 4">L3B27</strain>
    </source>
</reference>
<sequence>MFTRFKRLAAAAALLLAPAAQADGIIDNVNGITLDAKGAVVRFEALQIDPWGKVVALIAKGQKRPKKLVWRIDLKGATLVPGMIDAHGHFMGLGFQQLQLDLADTTSLDDALARIRDHAGRSPAKWILGRGWNQEKWQLGRFPTAAELDRAVSDRPAWLERVDGHAGWANSRALELAGITAATKDPAGGRIERDASGRPTGVLIDAATDLVAKVVPQPTPRERNAAFLAAQEKLLALGITATADMGTTIDDWETMRGMADIGQLRLRIMSYAHGVETALRVAGAGPTPWLYNDRLRMGGIKLYADGALGSRGAWLKADYADAPGNKGLGFLSDDQLLNLMARGAMDNFQLAVHAIGDRANQQVLDAIETLSDTYKGDRRWRIEHAQIIDPKDLPRFAKFGTIASMQPVHQTSDRAMAEARLGPDRLAGAYAWRSLLRDGSRLAFGSDYPVERPDPWAGWAASATRQDAQGNPPGGWRPEERLSREEGWAGFTIGAAYAGFAEDKFGRLAPGLWADFLILDRDPLVVSPAELRGTKVLETWVAGQRAWVAKK</sequence>
<dbReference type="OrthoDB" id="9811399at2"/>
<dbReference type="RefSeq" id="WP_116469465.1">
    <property type="nucleotide sequence ID" value="NZ_QENQ01000001.1"/>
</dbReference>
<dbReference type="InterPro" id="IPR033932">
    <property type="entry name" value="YtcJ-like"/>
</dbReference>
<proteinExistence type="predicted"/>
<accession>A0A2U0SFB2</accession>
<keyword evidence="4" id="KW-1185">Reference proteome</keyword>
<feature type="signal peptide" evidence="1">
    <location>
        <begin position="1"/>
        <end position="22"/>
    </location>
</feature>
<evidence type="ECO:0000313" key="4">
    <source>
        <dbReference type="Proteomes" id="UP000245890"/>
    </source>
</evidence>
<comment type="caution">
    <text evidence="3">The sequence shown here is derived from an EMBL/GenBank/DDBJ whole genome shotgun (WGS) entry which is preliminary data.</text>
</comment>
<dbReference type="Pfam" id="PF07969">
    <property type="entry name" value="Amidohydro_3"/>
    <property type="match status" value="1"/>
</dbReference>
<dbReference type="InterPro" id="IPR032466">
    <property type="entry name" value="Metal_Hydrolase"/>
</dbReference>
<evidence type="ECO:0000259" key="2">
    <source>
        <dbReference type="Pfam" id="PF07969"/>
    </source>
</evidence>
<dbReference type="PANTHER" id="PTHR22642:SF2">
    <property type="entry name" value="PROTEIN LONG AFTER FAR-RED 3"/>
    <property type="match status" value="1"/>
</dbReference>
<name>A0A2U0SFB2_9SPHN</name>
<dbReference type="InterPro" id="IPR013108">
    <property type="entry name" value="Amidohydro_3"/>
</dbReference>
<dbReference type="SUPFAM" id="SSF51556">
    <property type="entry name" value="Metallo-dependent hydrolases"/>
    <property type="match status" value="1"/>
</dbReference>
<dbReference type="CDD" id="cd01300">
    <property type="entry name" value="YtcJ_like"/>
    <property type="match status" value="1"/>
</dbReference>
<evidence type="ECO:0000256" key="1">
    <source>
        <dbReference type="SAM" id="SignalP"/>
    </source>
</evidence>
<dbReference type="Gene3D" id="3.10.310.70">
    <property type="match status" value="1"/>
</dbReference>
<dbReference type="SUPFAM" id="SSF51338">
    <property type="entry name" value="Composite domain of metallo-dependent hydrolases"/>
    <property type="match status" value="1"/>
</dbReference>
<dbReference type="Gene3D" id="2.30.40.10">
    <property type="entry name" value="Urease, subunit C, domain 1"/>
    <property type="match status" value="1"/>
</dbReference>
<dbReference type="Proteomes" id="UP000245890">
    <property type="component" value="Unassembled WGS sequence"/>
</dbReference>
<dbReference type="EMBL" id="QENQ01000001">
    <property type="protein sequence ID" value="PVX30048.1"/>
    <property type="molecule type" value="Genomic_DNA"/>
</dbReference>
<dbReference type="GO" id="GO:0016810">
    <property type="term" value="F:hydrolase activity, acting on carbon-nitrogen (but not peptide) bonds"/>
    <property type="evidence" value="ECO:0007669"/>
    <property type="project" value="InterPro"/>
</dbReference>
<keyword evidence="1" id="KW-0732">Signal</keyword>
<dbReference type="Gene3D" id="3.20.20.140">
    <property type="entry name" value="Metal-dependent hydrolases"/>
    <property type="match status" value="1"/>
</dbReference>
<dbReference type="InterPro" id="IPR011059">
    <property type="entry name" value="Metal-dep_hydrolase_composite"/>
</dbReference>
<feature type="chain" id="PRO_5015426206" evidence="1">
    <location>
        <begin position="23"/>
        <end position="551"/>
    </location>
</feature>
<evidence type="ECO:0000313" key="3">
    <source>
        <dbReference type="EMBL" id="PVX30048.1"/>
    </source>
</evidence>
<keyword evidence="3" id="KW-0378">Hydrolase</keyword>
<organism evidence="3 4">
    <name type="scientific">Sphingomonas pokkalii</name>
    <dbReference type="NCBI Taxonomy" id="2175090"/>
    <lineage>
        <taxon>Bacteria</taxon>
        <taxon>Pseudomonadati</taxon>
        <taxon>Pseudomonadota</taxon>
        <taxon>Alphaproteobacteria</taxon>
        <taxon>Sphingomonadales</taxon>
        <taxon>Sphingomonadaceae</taxon>
        <taxon>Sphingomonas</taxon>
    </lineage>
</organism>
<dbReference type="PANTHER" id="PTHR22642">
    <property type="entry name" value="IMIDAZOLONEPROPIONASE"/>
    <property type="match status" value="1"/>
</dbReference>
<gene>
    <name evidence="3" type="ORF">DD559_12505</name>
</gene>